<gene>
    <name evidence="10" type="ORF">P8A19_19085</name>
</gene>
<evidence type="ECO:0000259" key="9">
    <source>
        <dbReference type="PROSITE" id="PS50850"/>
    </source>
</evidence>
<evidence type="ECO:0000256" key="5">
    <source>
        <dbReference type="ARBA" id="ARBA00023136"/>
    </source>
</evidence>
<evidence type="ECO:0000256" key="7">
    <source>
        <dbReference type="SAM" id="MobiDB-lite"/>
    </source>
</evidence>
<feature type="transmembrane region" description="Helical" evidence="8">
    <location>
        <begin position="341"/>
        <end position="358"/>
    </location>
</feature>
<feature type="transmembrane region" description="Helical" evidence="8">
    <location>
        <begin position="250"/>
        <end position="267"/>
    </location>
</feature>
<keyword evidence="4 8" id="KW-1133">Transmembrane helix</keyword>
<evidence type="ECO:0000313" key="11">
    <source>
        <dbReference type="Proteomes" id="UP001235744"/>
    </source>
</evidence>
<keyword evidence="6" id="KW-0046">Antibiotic resistance</keyword>
<dbReference type="Gene3D" id="1.20.1250.20">
    <property type="entry name" value="MFS general substrate transporter like domains"/>
    <property type="match status" value="2"/>
</dbReference>
<feature type="transmembrane region" description="Helical" evidence="8">
    <location>
        <begin position="23"/>
        <end position="48"/>
    </location>
</feature>
<feature type="transmembrane region" description="Helical" evidence="8">
    <location>
        <begin position="370"/>
        <end position="390"/>
    </location>
</feature>
<evidence type="ECO:0000256" key="2">
    <source>
        <dbReference type="ARBA" id="ARBA00022448"/>
    </source>
</evidence>
<feature type="transmembrane region" description="Helical" evidence="8">
    <location>
        <begin position="396"/>
        <end position="421"/>
    </location>
</feature>
<dbReference type="PROSITE" id="PS50850">
    <property type="entry name" value="MFS"/>
    <property type="match status" value="1"/>
</dbReference>
<protein>
    <submittedName>
        <fullName evidence="10">MFS transporter</fullName>
    </submittedName>
</protein>
<feature type="transmembrane region" description="Helical" evidence="8">
    <location>
        <begin position="123"/>
        <end position="142"/>
    </location>
</feature>
<name>A0ABY9IQ83_9ACTN</name>
<keyword evidence="3 8" id="KW-0812">Transmembrane</keyword>
<feature type="domain" description="Major facilitator superfamily (MFS) profile" evidence="9">
    <location>
        <begin position="26"/>
        <end position="491"/>
    </location>
</feature>
<feature type="transmembrane region" description="Helical" evidence="8">
    <location>
        <begin position="60"/>
        <end position="80"/>
    </location>
</feature>
<feature type="transmembrane region" description="Helical" evidence="8">
    <location>
        <begin position="92"/>
        <end position="117"/>
    </location>
</feature>
<dbReference type="InterPro" id="IPR036259">
    <property type="entry name" value="MFS_trans_sf"/>
</dbReference>
<organism evidence="10 11">
    <name type="scientific">Streptomyces poriferorum</name>
    <dbReference type="NCBI Taxonomy" id="2798799"/>
    <lineage>
        <taxon>Bacteria</taxon>
        <taxon>Bacillati</taxon>
        <taxon>Actinomycetota</taxon>
        <taxon>Actinomycetes</taxon>
        <taxon>Kitasatosporales</taxon>
        <taxon>Streptomycetaceae</taxon>
        <taxon>Streptomyces</taxon>
    </lineage>
</organism>
<evidence type="ECO:0000256" key="8">
    <source>
        <dbReference type="SAM" id="Phobius"/>
    </source>
</evidence>
<feature type="transmembrane region" description="Helical" evidence="8">
    <location>
        <begin position="273"/>
        <end position="294"/>
    </location>
</feature>
<evidence type="ECO:0000256" key="3">
    <source>
        <dbReference type="ARBA" id="ARBA00022692"/>
    </source>
</evidence>
<dbReference type="Proteomes" id="UP001235744">
    <property type="component" value="Chromosome"/>
</dbReference>
<evidence type="ECO:0000256" key="6">
    <source>
        <dbReference type="ARBA" id="ARBA00023251"/>
    </source>
</evidence>
<dbReference type="EMBL" id="CP120988">
    <property type="protein sequence ID" value="WLQ57426.1"/>
    <property type="molecule type" value="Genomic_DNA"/>
</dbReference>
<keyword evidence="5 8" id="KW-0472">Membrane</keyword>
<feature type="transmembrane region" description="Helical" evidence="8">
    <location>
        <begin position="180"/>
        <end position="199"/>
    </location>
</feature>
<keyword evidence="11" id="KW-1185">Reference proteome</keyword>
<feature type="transmembrane region" description="Helical" evidence="8">
    <location>
        <begin position="468"/>
        <end position="488"/>
    </location>
</feature>
<proteinExistence type="predicted"/>
<reference evidence="10 11" key="1">
    <citation type="submission" date="2023-03" db="EMBL/GenBank/DDBJ databases">
        <title>Isolation and description of six Streptomyces strains from soil environments, able to metabolize different microbial glucans.</title>
        <authorList>
            <person name="Widen T."/>
            <person name="Larsbrink J."/>
        </authorList>
    </citation>
    <scope>NUCLEOTIDE SEQUENCE [LARGE SCALE GENOMIC DNA]</scope>
    <source>
        <strain evidence="10 11">Alt2</strain>
    </source>
</reference>
<feature type="transmembrane region" description="Helical" evidence="8">
    <location>
        <begin position="306"/>
        <end position="329"/>
    </location>
</feature>
<dbReference type="InterPro" id="IPR011701">
    <property type="entry name" value="MFS"/>
</dbReference>
<dbReference type="Pfam" id="PF07690">
    <property type="entry name" value="MFS_1"/>
    <property type="match status" value="1"/>
</dbReference>
<comment type="subcellular location">
    <subcellularLocation>
        <location evidence="1">Cell membrane</location>
        <topology evidence="1">Multi-pass membrane protein</topology>
    </subcellularLocation>
</comment>
<sequence>MTGPATAHQAPGGAEERLFSPAYAAATIGFAAVMFLTGFAALAVVPMLPVAARELDGVPLYPLVAGCFVAASLFGGVLGGDWADRAGAGRPLAAGVVLAVVTLVVSATSTTIWQLAVGRFLDGVAAGMIAVAINTAIAHAYPDRLRARALALMSTCWIIPSLAGPPLAGLVAEWWSWRAVFFGLAALTVIPSLAVVLLLRSRSWQAPPEEPEPGRPEPGRPEPGRPEPGRPQSGRPGSDPSAERASRPTLMVAAAVSVGAALGQYAVSGWDVRHLLCGVAGLALLVVFVPRLLPPGTWRAARGLPAAVLLRGLTSGAYFTLEAFVPLLLTTARRVPPVQTGLAFTGAAIAWAGSSWLQGRLQGRVSRHRLVTAGALVMGAAVAVAAVGTLPGLPALTAAGAMVLAAVGMGMAAPSLTLLSLTHSPPDRQGYAGSAMQTSQNLGQMAVMGLAAALFNLLLGFGSAELPAYAAAFGLLLVPSVLAATLAVRARSA</sequence>
<keyword evidence="2" id="KW-0813">Transport</keyword>
<feature type="transmembrane region" description="Helical" evidence="8">
    <location>
        <begin position="149"/>
        <end position="168"/>
    </location>
</feature>
<feature type="region of interest" description="Disordered" evidence="7">
    <location>
        <begin position="205"/>
        <end position="244"/>
    </location>
</feature>
<dbReference type="SUPFAM" id="SSF103473">
    <property type="entry name" value="MFS general substrate transporter"/>
    <property type="match status" value="2"/>
</dbReference>
<dbReference type="RefSeq" id="WP_306071036.1">
    <property type="nucleotide sequence ID" value="NZ_CP120988.1"/>
</dbReference>
<feature type="transmembrane region" description="Helical" evidence="8">
    <location>
        <begin position="442"/>
        <end position="462"/>
    </location>
</feature>
<feature type="compositionally biased region" description="Basic and acidic residues" evidence="7">
    <location>
        <begin position="212"/>
        <end position="228"/>
    </location>
</feature>
<evidence type="ECO:0000256" key="1">
    <source>
        <dbReference type="ARBA" id="ARBA00004651"/>
    </source>
</evidence>
<dbReference type="InterPro" id="IPR020846">
    <property type="entry name" value="MFS_dom"/>
</dbReference>
<evidence type="ECO:0000313" key="10">
    <source>
        <dbReference type="EMBL" id="WLQ57426.1"/>
    </source>
</evidence>
<accession>A0ABY9IQ83</accession>
<evidence type="ECO:0000256" key="4">
    <source>
        <dbReference type="ARBA" id="ARBA00022989"/>
    </source>
</evidence>
<dbReference type="PANTHER" id="PTHR42718">
    <property type="entry name" value="MAJOR FACILITATOR SUPERFAMILY MULTIDRUG TRANSPORTER MFSC"/>
    <property type="match status" value="1"/>
</dbReference>
<dbReference type="PANTHER" id="PTHR42718:SF9">
    <property type="entry name" value="MAJOR FACILITATOR SUPERFAMILY MULTIDRUG TRANSPORTER MFSC"/>
    <property type="match status" value="1"/>
</dbReference>